<dbReference type="Gene3D" id="3.30.565.60">
    <property type="match status" value="1"/>
</dbReference>
<dbReference type="HOGENOM" id="CLU_024970_7_1_7"/>
<name>A5G9H5_GEOUR</name>
<evidence type="ECO:0000259" key="1">
    <source>
        <dbReference type="Pfam" id="PF04326"/>
    </source>
</evidence>
<accession>A5G9H5</accession>
<keyword evidence="3" id="KW-1185">Reference proteome</keyword>
<dbReference type="InterPro" id="IPR007421">
    <property type="entry name" value="Schlafen_AlbA_2_dom"/>
</dbReference>
<dbReference type="Pfam" id="PF04326">
    <property type="entry name" value="SLFN_AlbA_2"/>
    <property type="match status" value="1"/>
</dbReference>
<proteinExistence type="predicted"/>
<dbReference type="PANTHER" id="PTHR30595">
    <property type="entry name" value="GLPR-RELATED TRANSCRIPTIONAL REPRESSOR"/>
    <property type="match status" value="1"/>
</dbReference>
<dbReference type="SUPFAM" id="SSF46785">
    <property type="entry name" value="Winged helix' DNA-binding domain"/>
    <property type="match status" value="1"/>
</dbReference>
<dbReference type="EMBL" id="CP000698">
    <property type="protein sequence ID" value="ABQ28443.1"/>
    <property type="molecule type" value="Genomic_DNA"/>
</dbReference>
<dbReference type="Gene3D" id="3.30.950.30">
    <property type="entry name" value="Schlafen, AAA domain"/>
    <property type="match status" value="1"/>
</dbReference>
<gene>
    <name evidence="2" type="ordered locus">Gura_4300</name>
</gene>
<dbReference type="Pfam" id="PF13749">
    <property type="entry name" value="HATPase_c_4"/>
    <property type="match status" value="1"/>
</dbReference>
<dbReference type="InterPro" id="IPR038461">
    <property type="entry name" value="Schlafen_AlbA_2_dom_sf"/>
</dbReference>
<dbReference type="AlphaFoldDB" id="A5G9H5"/>
<dbReference type="PANTHER" id="PTHR30595:SF6">
    <property type="entry name" value="SCHLAFEN ALBA-2 DOMAIN-CONTAINING PROTEIN"/>
    <property type="match status" value="1"/>
</dbReference>
<reference evidence="2 3" key="1">
    <citation type="submission" date="2007-05" db="EMBL/GenBank/DDBJ databases">
        <title>Complete sequence of Geobacter uraniireducens Rf4.</title>
        <authorList>
            <consortium name="US DOE Joint Genome Institute"/>
            <person name="Copeland A."/>
            <person name="Lucas S."/>
            <person name="Lapidus A."/>
            <person name="Barry K."/>
            <person name="Detter J.C."/>
            <person name="Glavina del Rio T."/>
            <person name="Hammon N."/>
            <person name="Israni S."/>
            <person name="Dalin E."/>
            <person name="Tice H."/>
            <person name="Pitluck S."/>
            <person name="Chertkov O."/>
            <person name="Brettin T."/>
            <person name="Bruce D."/>
            <person name="Han C."/>
            <person name="Schmutz J."/>
            <person name="Larimer F."/>
            <person name="Land M."/>
            <person name="Hauser L."/>
            <person name="Kyrpides N."/>
            <person name="Mikhailova N."/>
            <person name="Shelobolina E."/>
            <person name="Aklujkar M."/>
            <person name="Lovley D."/>
            <person name="Richardson P."/>
        </authorList>
    </citation>
    <scope>NUCLEOTIDE SEQUENCE [LARGE SCALE GENOMIC DNA]</scope>
    <source>
        <strain evidence="2 3">Rf4</strain>
    </source>
</reference>
<dbReference type="KEGG" id="gur:Gura_4300"/>
<organism evidence="2 3">
    <name type="scientific">Geotalea uraniireducens (strain Rf4)</name>
    <name type="common">Geobacter uraniireducens</name>
    <dbReference type="NCBI Taxonomy" id="351605"/>
    <lineage>
        <taxon>Bacteria</taxon>
        <taxon>Pseudomonadati</taxon>
        <taxon>Thermodesulfobacteriota</taxon>
        <taxon>Desulfuromonadia</taxon>
        <taxon>Geobacterales</taxon>
        <taxon>Geobacteraceae</taxon>
        <taxon>Geotalea</taxon>
    </lineage>
</organism>
<feature type="domain" description="Schlafen AlbA-2" evidence="1">
    <location>
        <begin position="47"/>
        <end position="158"/>
    </location>
</feature>
<dbReference type="Proteomes" id="UP000006695">
    <property type="component" value="Chromosome"/>
</dbReference>
<evidence type="ECO:0000313" key="3">
    <source>
        <dbReference type="Proteomes" id="UP000006695"/>
    </source>
</evidence>
<protein>
    <submittedName>
        <fullName evidence="2">Putative transcriptional regulator</fullName>
    </submittedName>
</protein>
<dbReference type="InterPro" id="IPR036390">
    <property type="entry name" value="WH_DNA-bd_sf"/>
</dbReference>
<dbReference type="InterPro" id="IPR038475">
    <property type="entry name" value="RecG_C_sf"/>
</dbReference>
<evidence type="ECO:0000313" key="2">
    <source>
        <dbReference type="EMBL" id="ABQ28443.1"/>
    </source>
</evidence>
<dbReference type="STRING" id="351605.Gura_4300"/>
<sequence length="581" mass="66187">MGRIKNEYEILKGARDMLLPKLMSGALDVSTQGGRNMSQEGQLLDKKSLRTVTGNTANWKELAKDCIAFANAQGGRLLIGIENNDDVPPVEQRIDPGLPDLIRRKLGERTVNVTVLPEIRQTDNGSEYIDLQIPRSMAVASTPDGHYFLRVADESKPVVGDEVMRLAAERSALPWETQTTLHVSRGETDPQKLATFVAGIRASDRVKESVKEKSEDELLDHYLLAYGKWLTNLGILCVGRHQDRARLGTAPVIQFIKYDEQRKKVNKIAWDDFNLTPMELIEAVWREVPDFRERYELPDGLFRQHVPLYDEIVVRELLVNALAHRPYTQRGDIFLNLHPDRLEVVNPGLLPLGVTPQNLLHTTVRRNEHLARIFHDLKLMEREGSGYDKMYEVLLSQGKPVPEPKEGPDRFEVTVRRRILKPQIIDFMAKADQTFQLTQRERIALGLLAQHEALTARELAKALELSSVDVLSPWINRLLSWGLVLSSGRTQATRYFVDPDVLRRLEFPASTTLQRIEPHRLQALIVEDLSRYPRSAGGEINRRIGAEIPYKQVKRAIDALIAARQVLFEGDKRGRRYWLAK</sequence>